<accession>A0A2C5XCH1</accession>
<dbReference type="Proteomes" id="UP000226431">
    <property type="component" value="Unassembled WGS sequence"/>
</dbReference>
<protein>
    <submittedName>
        <fullName evidence="3">Uncharacterized protein</fullName>
    </submittedName>
</protein>
<name>A0A2C5XCH1_9HYPO</name>
<evidence type="ECO:0000256" key="1">
    <source>
        <dbReference type="SAM" id="MobiDB-lite"/>
    </source>
</evidence>
<feature type="transmembrane region" description="Helical" evidence="2">
    <location>
        <begin position="60"/>
        <end position="79"/>
    </location>
</feature>
<dbReference type="AlphaFoldDB" id="A0A2C5XCH1"/>
<reference evidence="3 4" key="1">
    <citation type="submission" date="2017-06" db="EMBL/GenBank/DDBJ databases">
        <title>Ant-infecting Ophiocordyceps genomes reveal a high diversity of potential behavioral manipulation genes and a possible major role for enterotoxins.</title>
        <authorList>
            <person name="De Bekker C."/>
            <person name="Evans H.C."/>
            <person name="Brachmann A."/>
            <person name="Hughes D.P."/>
        </authorList>
    </citation>
    <scope>NUCLEOTIDE SEQUENCE [LARGE SCALE GENOMIC DNA]</scope>
    <source>
        <strain evidence="3 4">Map16</strain>
    </source>
</reference>
<comment type="caution">
    <text evidence="3">The sequence shown here is derived from an EMBL/GenBank/DDBJ whole genome shotgun (WGS) entry which is preliminary data.</text>
</comment>
<dbReference type="EMBL" id="NJES01001303">
    <property type="protein sequence ID" value="PHH67289.1"/>
    <property type="molecule type" value="Genomic_DNA"/>
</dbReference>
<keyword evidence="4" id="KW-1185">Reference proteome</keyword>
<feature type="region of interest" description="Disordered" evidence="1">
    <location>
        <begin position="1"/>
        <end position="50"/>
    </location>
</feature>
<evidence type="ECO:0000313" key="4">
    <source>
        <dbReference type="Proteomes" id="UP000226431"/>
    </source>
</evidence>
<evidence type="ECO:0000313" key="3">
    <source>
        <dbReference type="EMBL" id="PHH67289.1"/>
    </source>
</evidence>
<keyword evidence="2" id="KW-1133">Transmembrane helix</keyword>
<evidence type="ECO:0000256" key="2">
    <source>
        <dbReference type="SAM" id="Phobius"/>
    </source>
</evidence>
<organism evidence="3 4">
    <name type="scientific">Ophiocordyceps camponoti-rufipedis</name>
    <dbReference type="NCBI Taxonomy" id="2004952"/>
    <lineage>
        <taxon>Eukaryota</taxon>
        <taxon>Fungi</taxon>
        <taxon>Dikarya</taxon>
        <taxon>Ascomycota</taxon>
        <taxon>Pezizomycotina</taxon>
        <taxon>Sordariomycetes</taxon>
        <taxon>Hypocreomycetidae</taxon>
        <taxon>Hypocreales</taxon>
        <taxon>Ophiocordycipitaceae</taxon>
        <taxon>Ophiocordyceps</taxon>
    </lineage>
</organism>
<feature type="compositionally biased region" description="Acidic residues" evidence="1">
    <location>
        <begin position="1"/>
        <end position="15"/>
    </location>
</feature>
<sequence length="82" mass="8934">MNNDDDDDDDDDDGCALDRICTPSPPSSYRKGKSNGMADSPSAMRDATMSLPWDPSFRQGLAHLLVGHVVFLAMAWVTMTSL</sequence>
<proteinExistence type="predicted"/>
<keyword evidence="2" id="KW-0812">Transmembrane</keyword>
<gene>
    <name evidence="3" type="ORF">CDD80_876</name>
</gene>
<keyword evidence="2" id="KW-0472">Membrane</keyword>